<feature type="domain" description="Methyltransferase type 12" evidence="4">
    <location>
        <begin position="91"/>
        <end position="189"/>
    </location>
</feature>
<evidence type="ECO:0000256" key="1">
    <source>
        <dbReference type="ARBA" id="ARBA00022519"/>
    </source>
</evidence>
<accession>A0A3M3RH69</accession>
<gene>
    <name evidence="5" type="ORF">ALQ51_05328</name>
</gene>
<dbReference type="SUPFAM" id="SSF53335">
    <property type="entry name" value="S-adenosyl-L-methionine-dependent methyltransferases"/>
    <property type="match status" value="1"/>
</dbReference>
<dbReference type="Pfam" id="PF08242">
    <property type="entry name" value="Methyltransf_12"/>
    <property type="match status" value="1"/>
</dbReference>
<keyword evidence="1" id="KW-0997">Cell inner membrane</keyword>
<reference evidence="5 6" key="1">
    <citation type="submission" date="2018-08" db="EMBL/GenBank/DDBJ databases">
        <title>Recombination of ecologically and evolutionarily significant loci maintains genetic cohesion in the Pseudomonas syringae species complex.</title>
        <authorList>
            <person name="Dillon M."/>
            <person name="Thakur S."/>
            <person name="Almeida R.N.D."/>
            <person name="Weir B.S."/>
            <person name="Guttman D.S."/>
        </authorList>
    </citation>
    <scope>NUCLEOTIDE SEQUENCE [LARGE SCALE GENOMIC DNA]</scope>
    <source>
        <strain evidence="5 6">ICMP 15203</strain>
    </source>
</reference>
<evidence type="ECO:0000259" key="3">
    <source>
        <dbReference type="Pfam" id="PF00535"/>
    </source>
</evidence>
<sequence>MSMFELDRYGYSLDAGTGVWVRSDYQGIAYSDGDNSENELARIVREAQDVSVLSSELPLYCTDWPKLYHLTSSRGNIFRPFEHLLKGKSVLEIGAGCGAISRYLGEAGAMVLSLEGSPRRAAIAASRTRDLDTITVLAERFDDLKVEQQFDVVTLIGVLEYASMFSADADPAFGMLNRVRKLLKPDGHLFIAIENQLGLKYFAGAPEDHVGVPMYGIEGRYVDRQPKTFGRKELQALVARAGFKASDFLSPYPDYKIPNSIITERGFRSEDFDAAALACQNTRKDPQLPVNTTFNLERAWPVVIDNHLGMELANSFLVVASCLPEHVVPADILAYHYSTGRNAEYCKATVFVETPDGIEVRYHRLSSGTLPESPEDAHRFILPEAHGYAKGSLLSLKFFEAATTHDWNVATFTPFLSLYVESLEKLLAAEGHAIALDHVEARLPGHYIDAVAQNIILDSEGRPHLIDIEWEMVGGVELGHLLMRGLLLLIANAVPFHSTATMISRRDFIIQLLDSVGLTVTEDDLNRYAALEALFQERVTGREAASFLNWAPDATIQKTGSQINEMPKVATLYLGDAEGGFTEDRTKKQRVHDGFQTVIFEVPASARCASLRFDPINIRQSFSISAVKIYSANAERWTWYDSAESPLTAAGVTAFSSDANGTLFMALNDDPHVMLPVDLRKMVKGKSFKVQISFTLLTESEVAARLVQQEEELKQALETTSDQNLKEHSALEAIEAANLAEQENHRLALANIELENLSAQERHRLALMELETANATLQESHSLALTELETASETLQESHSRERMELEAANAALQESHSRALAELEAEKRAMQEAHQQEREALEAQNLAIQESYRLKLMEAESVHLAALEAHRSEVMGLKTDNLTLQENHHLTLTELEARQLAMQESHHLALTEFEAKHLALKESHHRELTRLEAETLALQQNQRREVTGLESKNVQMMEKHRLELEAKDTHIHNLDLHIMSMQSSHSWRITSPLRKLASAFRRTGSAVNSLPRIIRRGGGLFSTAGKAYRVWRARGLAGVIAQARWAKGDAIGNRNDYALWVEKYDTLDDAKIEVISGDIARWGDSPVISIIMPVYNPPLDLLREAVESVCAQLYPRWELCLADDASTDQEVIDYLKSLNAMDDRIKVVFREHNGHISAASNSALEMATGDFVVLMDNDDLLPRHALYWVARTIRENPDAGLIYSDEDKISTDGTRSSPHFKSDWNEFLFRSQNMVCHLGAYRRDLINEVGQFRVGFEGAQDYDLALRCIEKLQRSQIIHIPRVLYHWRIHAGSTAMAGDKKPYAALAGVKALDEHLQREGGIGTAELSALGMYRVHYTLPASLPLVTLVIPTRNAHTLVKQCIDSIKRLTTYAHYEIILVDNGSDDPESLAYFAQLEQEENIRVLRDEAPFNYSALNNAAVRIAKGELIGLVNNDIEVISPDWLSEMVSIALQENVGAVGARLWYPDNRLQHGGVIVGLGGVAGHSHKYLSKGAHGYFCRAELIQEFSAVTAACLVIKKSIFEELGGLDEEHLKVTFNDIDFCLRAREAGYLNVWTPFAELYHHESATRGHEDTPQKQARFSQEVHYMKSRWPQIQVDYAYSPNLTLDYEDFSLAWPPRIAT</sequence>
<dbReference type="GO" id="GO:0016757">
    <property type="term" value="F:glycosyltransferase activity"/>
    <property type="evidence" value="ECO:0007669"/>
    <property type="project" value="UniProtKB-KW"/>
</dbReference>
<dbReference type="InterPro" id="IPR013217">
    <property type="entry name" value="Methyltransf_12"/>
</dbReference>
<keyword evidence="1" id="KW-0472">Membrane</keyword>
<dbReference type="SUPFAM" id="SSF53448">
    <property type="entry name" value="Nucleotide-diphospho-sugar transferases"/>
    <property type="match status" value="2"/>
</dbReference>
<dbReference type="Proteomes" id="UP000270524">
    <property type="component" value="Unassembled WGS sequence"/>
</dbReference>
<dbReference type="PANTHER" id="PTHR43179:SF7">
    <property type="entry name" value="RHAMNOSYLTRANSFERASE WBBL"/>
    <property type="match status" value="1"/>
</dbReference>
<feature type="coiled-coil region" evidence="2">
    <location>
        <begin position="796"/>
        <end position="852"/>
    </location>
</feature>
<keyword evidence="1" id="KW-1003">Cell membrane</keyword>
<organism evidence="5 6">
    <name type="scientific">Pseudomonas cannabina</name>
    <dbReference type="NCBI Taxonomy" id="86840"/>
    <lineage>
        <taxon>Bacteria</taxon>
        <taxon>Pseudomonadati</taxon>
        <taxon>Pseudomonadota</taxon>
        <taxon>Gammaproteobacteria</taxon>
        <taxon>Pseudomonadales</taxon>
        <taxon>Pseudomonadaceae</taxon>
        <taxon>Pseudomonas</taxon>
    </lineage>
</organism>
<dbReference type="InterPro" id="IPR029044">
    <property type="entry name" value="Nucleotide-diphossugar_trans"/>
</dbReference>
<dbReference type="PANTHER" id="PTHR43179">
    <property type="entry name" value="RHAMNOSYLTRANSFERASE WBBL"/>
    <property type="match status" value="1"/>
</dbReference>
<feature type="domain" description="Glycosyltransferase 2-like" evidence="3">
    <location>
        <begin position="1090"/>
        <end position="1250"/>
    </location>
</feature>
<keyword evidence="5" id="KW-0808">Transferase</keyword>
<proteinExistence type="predicted"/>
<dbReference type="CDD" id="cd02440">
    <property type="entry name" value="AdoMet_MTases"/>
    <property type="match status" value="1"/>
</dbReference>
<protein>
    <submittedName>
        <fullName evidence="5">Group 2 family glycosyl transferase</fullName>
    </submittedName>
</protein>
<keyword evidence="2" id="KW-0175">Coiled coil</keyword>
<feature type="coiled-coil region" evidence="2">
    <location>
        <begin position="699"/>
        <end position="760"/>
    </location>
</feature>
<dbReference type="InterPro" id="IPR029063">
    <property type="entry name" value="SAM-dependent_MTases_sf"/>
</dbReference>
<dbReference type="CDD" id="cd04184">
    <property type="entry name" value="GT2_RfbC_Mx_like"/>
    <property type="match status" value="1"/>
</dbReference>
<evidence type="ECO:0000313" key="6">
    <source>
        <dbReference type="Proteomes" id="UP000270524"/>
    </source>
</evidence>
<evidence type="ECO:0000259" key="4">
    <source>
        <dbReference type="Pfam" id="PF08242"/>
    </source>
</evidence>
<dbReference type="Gene3D" id="3.40.50.150">
    <property type="entry name" value="Vaccinia Virus protein VP39"/>
    <property type="match status" value="1"/>
</dbReference>
<comment type="caution">
    <text evidence="5">The sequence shown here is derived from an EMBL/GenBank/DDBJ whole genome shotgun (WGS) entry which is preliminary data.</text>
</comment>
<dbReference type="Gene3D" id="3.90.550.10">
    <property type="entry name" value="Spore Coat Polysaccharide Biosynthesis Protein SpsA, Chain A"/>
    <property type="match status" value="2"/>
</dbReference>
<dbReference type="Pfam" id="PF00535">
    <property type="entry name" value="Glycos_transf_2"/>
    <property type="match status" value="2"/>
</dbReference>
<evidence type="ECO:0000313" key="5">
    <source>
        <dbReference type="EMBL" id="RMN95783.1"/>
    </source>
</evidence>
<feature type="domain" description="Glycosyltransferase 2-like" evidence="3">
    <location>
        <begin position="1349"/>
        <end position="1471"/>
    </location>
</feature>
<dbReference type="EMBL" id="RBPJ01000149">
    <property type="protein sequence ID" value="RMN95783.1"/>
    <property type="molecule type" value="Genomic_DNA"/>
</dbReference>
<evidence type="ECO:0000256" key="2">
    <source>
        <dbReference type="SAM" id="Coils"/>
    </source>
</evidence>
<dbReference type="CDD" id="cd04186">
    <property type="entry name" value="GT_2_like_c"/>
    <property type="match status" value="1"/>
</dbReference>
<dbReference type="InterPro" id="IPR001173">
    <property type="entry name" value="Glyco_trans_2-like"/>
</dbReference>
<name>A0A3M3RH69_PSECA</name>